<feature type="region of interest" description="Disordered" evidence="1">
    <location>
        <begin position="1"/>
        <end position="27"/>
    </location>
</feature>
<dbReference type="Proteomes" id="UP000031575">
    <property type="component" value="Unassembled WGS sequence"/>
</dbReference>
<organism evidence="2 3">
    <name type="scientific">Sporothrix brasiliensis 5110</name>
    <dbReference type="NCBI Taxonomy" id="1398154"/>
    <lineage>
        <taxon>Eukaryota</taxon>
        <taxon>Fungi</taxon>
        <taxon>Dikarya</taxon>
        <taxon>Ascomycota</taxon>
        <taxon>Pezizomycotina</taxon>
        <taxon>Sordariomycetes</taxon>
        <taxon>Sordariomycetidae</taxon>
        <taxon>Ophiostomatales</taxon>
        <taxon>Ophiostomataceae</taxon>
        <taxon>Sporothrix</taxon>
    </lineage>
</organism>
<evidence type="ECO:0000313" key="2">
    <source>
        <dbReference type="EMBL" id="KIH94597.1"/>
    </source>
</evidence>
<protein>
    <submittedName>
        <fullName evidence="2">Uncharacterized protein</fullName>
    </submittedName>
</protein>
<accession>A0A0C2JCE4</accession>
<comment type="caution">
    <text evidence="2">The sequence shown here is derived from an EMBL/GenBank/DDBJ whole genome shotgun (WGS) entry which is preliminary data.</text>
</comment>
<proteinExistence type="predicted"/>
<keyword evidence="3" id="KW-1185">Reference proteome</keyword>
<dbReference type="RefSeq" id="XP_040622607.1">
    <property type="nucleotide sequence ID" value="XM_040764454.1"/>
</dbReference>
<name>A0A0C2JCE4_9PEZI</name>
<dbReference type="GeneID" id="63679375"/>
<dbReference type="AlphaFoldDB" id="A0A0C2JCE4"/>
<dbReference type="VEuPathDB" id="FungiDB:SPBR_06192"/>
<dbReference type="HOGENOM" id="CLU_107266_0_0_1"/>
<evidence type="ECO:0000256" key="1">
    <source>
        <dbReference type="SAM" id="MobiDB-lite"/>
    </source>
</evidence>
<dbReference type="OrthoDB" id="10278924at2759"/>
<gene>
    <name evidence="2" type="ORF">SPBR_06192</name>
</gene>
<evidence type="ECO:0000313" key="3">
    <source>
        <dbReference type="Proteomes" id="UP000031575"/>
    </source>
</evidence>
<reference evidence="2 3" key="1">
    <citation type="journal article" date="2014" name="BMC Genomics">
        <title>Comparative genomics of the major fungal agents of human and animal Sporotrichosis: Sporothrix schenckii and Sporothrix brasiliensis.</title>
        <authorList>
            <person name="Teixeira M.M."/>
            <person name="de Almeida L.G."/>
            <person name="Kubitschek-Barreira P."/>
            <person name="Alves F.L."/>
            <person name="Kioshima E.S."/>
            <person name="Abadio A.K."/>
            <person name="Fernandes L."/>
            <person name="Derengowski L.S."/>
            <person name="Ferreira K.S."/>
            <person name="Souza R.C."/>
            <person name="Ruiz J.C."/>
            <person name="de Andrade N.C."/>
            <person name="Paes H.C."/>
            <person name="Nicola A.M."/>
            <person name="Albuquerque P."/>
            <person name="Gerber A.L."/>
            <person name="Martins V.P."/>
            <person name="Peconick L.D."/>
            <person name="Neto A.V."/>
            <person name="Chaucanez C.B."/>
            <person name="Silva P.A."/>
            <person name="Cunha O.L."/>
            <person name="de Oliveira F.F."/>
            <person name="dos Santos T.C."/>
            <person name="Barros A.L."/>
            <person name="Soares M.A."/>
            <person name="de Oliveira L.M."/>
            <person name="Marini M.M."/>
            <person name="Villalobos-Duno H."/>
            <person name="Cunha M.M."/>
            <person name="de Hoog S."/>
            <person name="da Silveira J.F."/>
            <person name="Henrissat B."/>
            <person name="Nino-Vega G.A."/>
            <person name="Cisalpino P.S."/>
            <person name="Mora-Montes H.M."/>
            <person name="Almeida S.R."/>
            <person name="Stajich J.E."/>
            <person name="Lopes-Bezerra L.M."/>
            <person name="Vasconcelos A.T."/>
            <person name="Felipe M.S."/>
        </authorList>
    </citation>
    <scope>NUCLEOTIDE SEQUENCE [LARGE SCALE GENOMIC DNA]</scope>
    <source>
        <strain evidence="2 3">5110</strain>
    </source>
</reference>
<dbReference type="EMBL" id="AWTV01000004">
    <property type="protein sequence ID" value="KIH94597.1"/>
    <property type="molecule type" value="Genomic_DNA"/>
</dbReference>
<feature type="compositionally biased region" description="Basic residues" evidence="1">
    <location>
        <begin position="1"/>
        <end position="10"/>
    </location>
</feature>
<sequence>MGIRKTLKRRAQTERKEFDLSHLGNKTRGKPAVVDEQLKADSGDSISLNEPARYTHCRHIFCRLWDAVFALILDLNGHARTHRDATSKASHMPHGAYQGEQETCRSRELDPCSPVWDYRLLPWKLCHPHFKTPHKIPLEYGRGGTLAVMQSLPACLAYRIVHPAWRAERRSPSAVSLPLEVISNEPPFDSADEYWRVRFTGTTPELHQQVCRQSPSAVNMGRWSI</sequence>
<feature type="compositionally biased region" description="Basic and acidic residues" evidence="1">
    <location>
        <begin position="11"/>
        <end position="20"/>
    </location>
</feature>